<keyword evidence="6 8" id="KW-0067">ATP-binding</keyword>
<evidence type="ECO:0000313" key="9">
    <source>
        <dbReference type="Proteomes" id="UP000566711"/>
    </source>
</evidence>
<gene>
    <name evidence="8" type="ORF">H3H36_10395</name>
</gene>
<dbReference type="SUPFAM" id="SSF52540">
    <property type="entry name" value="P-loop containing nucleoside triphosphate hydrolases"/>
    <property type="match status" value="1"/>
</dbReference>
<keyword evidence="3" id="KW-0536">Nodulation</keyword>
<evidence type="ECO:0000256" key="5">
    <source>
        <dbReference type="ARBA" id="ARBA00022741"/>
    </source>
</evidence>
<evidence type="ECO:0000256" key="4">
    <source>
        <dbReference type="ARBA" id="ARBA00022475"/>
    </source>
</evidence>
<dbReference type="Gene3D" id="3.40.50.300">
    <property type="entry name" value="P-loop containing nucleotide triphosphate hydrolases"/>
    <property type="match status" value="1"/>
</dbReference>
<comment type="similarity">
    <text evidence="1">Belongs to the ABC transporter superfamily.</text>
</comment>
<evidence type="ECO:0000256" key="1">
    <source>
        <dbReference type="ARBA" id="ARBA00005417"/>
    </source>
</evidence>
<proteinExistence type="inferred from homology"/>
<dbReference type="InterPro" id="IPR027417">
    <property type="entry name" value="P-loop_NTPase"/>
</dbReference>
<dbReference type="RefSeq" id="WP_182217054.1">
    <property type="nucleotide sequence ID" value="NZ_JACEZS010000007.1"/>
</dbReference>
<dbReference type="Pfam" id="PF00005">
    <property type="entry name" value="ABC_tran"/>
    <property type="match status" value="1"/>
</dbReference>
<dbReference type="InterPro" id="IPR050763">
    <property type="entry name" value="ABC_transporter_ATP-binding"/>
</dbReference>
<dbReference type="InterPro" id="IPR003593">
    <property type="entry name" value="AAA+_ATPase"/>
</dbReference>
<dbReference type="PANTHER" id="PTHR42711">
    <property type="entry name" value="ABC TRANSPORTER ATP-BINDING PROTEIN"/>
    <property type="match status" value="1"/>
</dbReference>
<sequence length="266" mass="29278">MIEVKGLAKRFRLPSHKGTPYQLHDPREHDGWFHAVRDVSFRCAPGEVLGLLGPNGAGKTTTLRLLSTALKPDAGSVMANGEDLLADPLAARQRIGFLSGTTGLYGRLTARENIEYFGRLHGMSPPYLKRRCDELFDLLHMHEFGNKRADQLSSGMKQKCAIARTVVHEPQIVILDEPTTGLDVMSSKILLDFIASYKALHIPLIFSTHHLHEVEKLCDRVCIINHGKTAFHGTTKQLRHLGGSADLYDAFISVINHGGAPCGPST</sequence>
<evidence type="ECO:0000259" key="7">
    <source>
        <dbReference type="PROSITE" id="PS50893"/>
    </source>
</evidence>
<dbReference type="PROSITE" id="PS50893">
    <property type="entry name" value="ABC_TRANSPORTER_2"/>
    <property type="match status" value="1"/>
</dbReference>
<accession>A0A7W2EH97</accession>
<dbReference type="InterPro" id="IPR003439">
    <property type="entry name" value="ABC_transporter-like_ATP-bd"/>
</dbReference>
<keyword evidence="5" id="KW-0547">Nucleotide-binding</keyword>
<keyword evidence="9" id="KW-1185">Reference proteome</keyword>
<protein>
    <submittedName>
        <fullName evidence="8">ATP-binding cassette domain-containing protein</fullName>
    </submittedName>
</protein>
<dbReference type="Proteomes" id="UP000566711">
    <property type="component" value="Unassembled WGS sequence"/>
</dbReference>
<keyword evidence="2" id="KW-0813">Transport</keyword>
<name>A0A7W2EH97_9BURK</name>
<dbReference type="SMART" id="SM00382">
    <property type="entry name" value="AAA"/>
    <property type="match status" value="1"/>
</dbReference>
<dbReference type="EMBL" id="JACEZS010000007">
    <property type="protein sequence ID" value="MBA5605772.1"/>
    <property type="molecule type" value="Genomic_DNA"/>
</dbReference>
<dbReference type="GO" id="GO:0005524">
    <property type="term" value="F:ATP binding"/>
    <property type="evidence" value="ECO:0007669"/>
    <property type="project" value="UniProtKB-KW"/>
</dbReference>
<dbReference type="GO" id="GO:0016887">
    <property type="term" value="F:ATP hydrolysis activity"/>
    <property type="evidence" value="ECO:0007669"/>
    <property type="project" value="InterPro"/>
</dbReference>
<dbReference type="AlphaFoldDB" id="A0A7W2EH97"/>
<evidence type="ECO:0000256" key="3">
    <source>
        <dbReference type="ARBA" id="ARBA00022458"/>
    </source>
</evidence>
<organism evidence="8 9">
    <name type="scientific">Rugamonas fusca</name>
    <dbReference type="NCBI Taxonomy" id="2758568"/>
    <lineage>
        <taxon>Bacteria</taxon>
        <taxon>Pseudomonadati</taxon>
        <taxon>Pseudomonadota</taxon>
        <taxon>Betaproteobacteria</taxon>
        <taxon>Burkholderiales</taxon>
        <taxon>Oxalobacteraceae</taxon>
        <taxon>Telluria group</taxon>
        <taxon>Rugamonas</taxon>
    </lineage>
</organism>
<evidence type="ECO:0000256" key="6">
    <source>
        <dbReference type="ARBA" id="ARBA00022840"/>
    </source>
</evidence>
<keyword evidence="4" id="KW-1003">Cell membrane</keyword>
<comment type="caution">
    <text evidence="8">The sequence shown here is derived from an EMBL/GenBank/DDBJ whole genome shotgun (WGS) entry which is preliminary data.</text>
</comment>
<feature type="domain" description="ABC transporter" evidence="7">
    <location>
        <begin position="21"/>
        <end position="251"/>
    </location>
</feature>
<evidence type="ECO:0000256" key="2">
    <source>
        <dbReference type="ARBA" id="ARBA00022448"/>
    </source>
</evidence>
<evidence type="ECO:0000313" key="8">
    <source>
        <dbReference type="EMBL" id="MBA5605772.1"/>
    </source>
</evidence>
<reference evidence="8 9" key="1">
    <citation type="submission" date="2020-07" db="EMBL/GenBank/DDBJ databases">
        <title>Novel species isolated from subtropical streams in China.</title>
        <authorList>
            <person name="Lu H."/>
        </authorList>
    </citation>
    <scope>NUCLEOTIDE SEQUENCE [LARGE SCALE GENOMIC DNA]</scope>
    <source>
        <strain evidence="8 9">FT3S</strain>
    </source>
</reference>
<dbReference type="PANTHER" id="PTHR42711:SF5">
    <property type="entry name" value="ABC TRANSPORTER ATP-BINDING PROTEIN NATA"/>
    <property type="match status" value="1"/>
</dbReference>
<keyword evidence="4" id="KW-0472">Membrane</keyword>